<evidence type="ECO:0000313" key="2">
    <source>
        <dbReference type="EMBL" id="GFR18490.1"/>
    </source>
</evidence>
<protein>
    <submittedName>
        <fullName evidence="2">Uncharacterized protein</fullName>
    </submittedName>
</protein>
<reference evidence="2" key="1">
    <citation type="submission" date="2020-07" db="EMBL/GenBank/DDBJ databases">
        <title>Multicomponent nature underlies the extraordinary mechanical properties of spider dragline silk.</title>
        <authorList>
            <person name="Kono N."/>
            <person name="Nakamura H."/>
            <person name="Mori M."/>
            <person name="Yoshida Y."/>
            <person name="Ohtoshi R."/>
            <person name="Malay A.D."/>
            <person name="Moran D.A.P."/>
            <person name="Tomita M."/>
            <person name="Numata K."/>
            <person name="Arakawa K."/>
        </authorList>
    </citation>
    <scope>NUCLEOTIDE SEQUENCE</scope>
</reference>
<feature type="compositionally biased region" description="Basic residues" evidence="1">
    <location>
        <begin position="10"/>
        <end position="23"/>
    </location>
</feature>
<dbReference type="EMBL" id="BMAO01007787">
    <property type="protein sequence ID" value="GFR18490.1"/>
    <property type="molecule type" value="Genomic_DNA"/>
</dbReference>
<name>A0A8X6LQN3_TRICU</name>
<sequence length="78" mass="8918">MRERNGERRERKRKKSKGKKLARSKNSTAGWEERDSVKSTSLHPLAYPLPDPNRFSPPPLPQLTLPCVLLALENNNNP</sequence>
<keyword evidence="3" id="KW-1185">Reference proteome</keyword>
<gene>
    <name evidence="2" type="ORF">TNCT_485591</name>
</gene>
<proteinExistence type="predicted"/>
<comment type="caution">
    <text evidence="2">The sequence shown here is derived from an EMBL/GenBank/DDBJ whole genome shotgun (WGS) entry which is preliminary data.</text>
</comment>
<organism evidence="2 3">
    <name type="scientific">Trichonephila clavata</name>
    <name type="common">Joro spider</name>
    <name type="synonym">Nephila clavata</name>
    <dbReference type="NCBI Taxonomy" id="2740835"/>
    <lineage>
        <taxon>Eukaryota</taxon>
        <taxon>Metazoa</taxon>
        <taxon>Ecdysozoa</taxon>
        <taxon>Arthropoda</taxon>
        <taxon>Chelicerata</taxon>
        <taxon>Arachnida</taxon>
        <taxon>Araneae</taxon>
        <taxon>Araneomorphae</taxon>
        <taxon>Entelegynae</taxon>
        <taxon>Araneoidea</taxon>
        <taxon>Nephilidae</taxon>
        <taxon>Trichonephila</taxon>
    </lineage>
</organism>
<evidence type="ECO:0000313" key="3">
    <source>
        <dbReference type="Proteomes" id="UP000887116"/>
    </source>
</evidence>
<dbReference type="AlphaFoldDB" id="A0A8X6LQN3"/>
<evidence type="ECO:0000256" key="1">
    <source>
        <dbReference type="SAM" id="MobiDB-lite"/>
    </source>
</evidence>
<feature type="compositionally biased region" description="Pro residues" evidence="1">
    <location>
        <begin position="47"/>
        <end position="57"/>
    </location>
</feature>
<dbReference type="Proteomes" id="UP000887116">
    <property type="component" value="Unassembled WGS sequence"/>
</dbReference>
<accession>A0A8X6LQN3</accession>
<feature type="region of interest" description="Disordered" evidence="1">
    <location>
        <begin position="1"/>
        <end position="57"/>
    </location>
</feature>